<proteinExistence type="predicted"/>
<sequence>MGLLSISSAPLASYLGRKYYDLEATLYVMTMLAKEGVVDGYEFQLLAE</sequence>
<name>X0TL23_9ZZZZ</name>
<evidence type="ECO:0000313" key="1">
    <source>
        <dbReference type="EMBL" id="GAF87946.1"/>
    </source>
</evidence>
<reference evidence="1" key="1">
    <citation type="journal article" date="2014" name="Front. Microbiol.">
        <title>High frequency of phylogenetically diverse reductive dehalogenase-homologous genes in deep subseafloor sedimentary metagenomes.</title>
        <authorList>
            <person name="Kawai M."/>
            <person name="Futagami T."/>
            <person name="Toyoda A."/>
            <person name="Takaki Y."/>
            <person name="Nishi S."/>
            <person name="Hori S."/>
            <person name="Arai W."/>
            <person name="Tsubouchi T."/>
            <person name="Morono Y."/>
            <person name="Uchiyama I."/>
            <person name="Ito T."/>
            <person name="Fujiyama A."/>
            <person name="Inagaki F."/>
            <person name="Takami H."/>
        </authorList>
    </citation>
    <scope>NUCLEOTIDE SEQUENCE</scope>
    <source>
        <strain evidence="1">Expedition CK06-06</strain>
    </source>
</reference>
<accession>X0TL23</accession>
<protein>
    <submittedName>
        <fullName evidence="1">Uncharacterized protein</fullName>
    </submittedName>
</protein>
<organism evidence="1">
    <name type="scientific">marine sediment metagenome</name>
    <dbReference type="NCBI Taxonomy" id="412755"/>
    <lineage>
        <taxon>unclassified sequences</taxon>
        <taxon>metagenomes</taxon>
        <taxon>ecological metagenomes</taxon>
    </lineage>
</organism>
<comment type="caution">
    <text evidence="1">The sequence shown here is derived from an EMBL/GenBank/DDBJ whole genome shotgun (WGS) entry which is preliminary data.</text>
</comment>
<dbReference type="AlphaFoldDB" id="X0TL23"/>
<feature type="non-terminal residue" evidence="1">
    <location>
        <position position="48"/>
    </location>
</feature>
<gene>
    <name evidence="1" type="ORF">S01H1_23812</name>
</gene>
<dbReference type="EMBL" id="BARS01013891">
    <property type="protein sequence ID" value="GAF87946.1"/>
    <property type="molecule type" value="Genomic_DNA"/>
</dbReference>